<keyword evidence="2" id="KW-0812">Transmembrane</keyword>
<evidence type="ECO:0000256" key="1">
    <source>
        <dbReference type="SAM" id="MobiDB-lite"/>
    </source>
</evidence>
<feature type="region of interest" description="Disordered" evidence="1">
    <location>
        <begin position="39"/>
        <end position="77"/>
    </location>
</feature>
<dbReference type="Proteomes" id="UP001233112">
    <property type="component" value="Chromosome"/>
</dbReference>
<keyword evidence="2" id="KW-0472">Membrane</keyword>
<protein>
    <recommendedName>
        <fullName evidence="6">Gram-positive cocci surface proteins LPxTG domain-containing protein</fullName>
    </recommendedName>
</protein>
<reference evidence="4 5" key="1">
    <citation type="submission" date="2023-08" db="EMBL/GenBank/DDBJ databases">
        <authorList>
            <person name="Buchebner-Jance M."/>
        </authorList>
    </citation>
    <scope>NUCLEOTIDE SEQUENCE [LARGE SCALE GENOMIC DNA]</scope>
    <source>
        <strain evidence="4 5">NCIMB 15471</strain>
    </source>
</reference>
<keyword evidence="5" id="KW-1185">Reference proteome</keyword>
<dbReference type="PROSITE" id="PS51257">
    <property type="entry name" value="PROKAR_LIPOPROTEIN"/>
    <property type="match status" value="1"/>
</dbReference>
<feature type="signal peptide" evidence="3">
    <location>
        <begin position="1"/>
        <end position="21"/>
    </location>
</feature>
<evidence type="ECO:0008006" key="6">
    <source>
        <dbReference type="Google" id="ProtNLM"/>
    </source>
</evidence>
<feature type="chain" id="PRO_5046487932" description="Gram-positive cocci surface proteins LPxTG domain-containing protein" evidence="3">
    <location>
        <begin position="22"/>
        <end position="116"/>
    </location>
</feature>
<dbReference type="EMBL" id="CP132482">
    <property type="protein sequence ID" value="WLV78204.1"/>
    <property type="molecule type" value="Genomic_DNA"/>
</dbReference>
<feature type="transmembrane region" description="Helical" evidence="2">
    <location>
        <begin position="86"/>
        <end position="105"/>
    </location>
</feature>
<dbReference type="RefSeq" id="WP_274784173.1">
    <property type="nucleotide sequence ID" value="NZ_CP132482.1"/>
</dbReference>
<feature type="compositionally biased region" description="Low complexity" evidence="1">
    <location>
        <begin position="39"/>
        <end position="65"/>
    </location>
</feature>
<proteinExistence type="predicted"/>
<organism evidence="4 5">
    <name type="scientific">Lacticaseibacillus parahuelsenbergensis</name>
    <dbReference type="NCBI Taxonomy" id="3068305"/>
    <lineage>
        <taxon>Bacteria</taxon>
        <taxon>Bacillati</taxon>
        <taxon>Bacillota</taxon>
        <taxon>Bacilli</taxon>
        <taxon>Lactobacillales</taxon>
        <taxon>Lactobacillaceae</taxon>
        <taxon>Lacticaseibacillus</taxon>
    </lineage>
</organism>
<name>A0ABY9L3D3_9LACO</name>
<evidence type="ECO:0000313" key="5">
    <source>
        <dbReference type="Proteomes" id="UP001233112"/>
    </source>
</evidence>
<sequence>MKKWLPLAVLLLGLACHPRLVAIADSQYTSTGEVVFFQPASSEPEQPSAAPSAQASSHQQYQPSATSQAPPSRSGLVPRLGEQPELLYGLIGSLLIVTMLLFFIIKQPKEDKEEGK</sequence>
<keyword evidence="3" id="KW-0732">Signal</keyword>
<accession>A0ABY9L3D3</accession>
<gene>
    <name evidence="4" type="ORF">LACPH_000152</name>
</gene>
<evidence type="ECO:0000256" key="3">
    <source>
        <dbReference type="SAM" id="SignalP"/>
    </source>
</evidence>
<evidence type="ECO:0000313" key="4">
    <source>
        <dbReference type="EMBL" id="WLV78204.1"/>
    </source>
</evidence>
<keyword evidence="2" id="KW-1133">Transmembrane helix</keyword>
<evidence type="ECO:0000256" key="2">
    <source>
        <dbReference type="SAM" id="Phobius"/>
    </source>
</evidence>